<organism evidence="13 14">
    <name type="scientific">Paraburkholderia fungorum</name>
    <dbReference type="NCBI Taxonomy" id="134537"/>
    <lineage>
        <taxon>Bacteria</taxon>
        <taxon>Pseudomonadati</taxon>
        <taxon>Pseudomonadota</taxon>
        <taxon>Betaproteobacteria</taxon>
        <taxon>Burkholderiales</taxon>
        <taxon>Burkholderiaceae</taxon>
        <taxon>Paraburkholderia</taxon>
    </lineage>
</organism>
<dbReference type="InterPro" id="IPR050298">
    <property type="entry name" value="Gram-neg_bact_OMP"/>
</dbReference>
<dbReference type="GO" id="GO:0046930">
    <property type="term" value="C:pore complex"/>
    <property type="evidence" value="ECO:0007669"/>
    <property type="project" value="UniProtKB-KW"/>
</dbReference>
<accession>A0A1H1AZP5</accession>
<dbReference type="InterPro" id="IPR023614">
    <property type="entry name" value="Porin_dom_sf"/>
</dbReference>
<evidence type="ECO:0000256" key="6">
    <source>
        <dbReference type="ARBA" id="ARBA00022729"/>
    </source>
</evidence>
<feature type="domain" description="Porin" evidence="12">
    <location>
        <begin position="15"/>
        <end position="342"/>
    </location>
</feature>
<dbReference type="Pfam" id="PF13609">
    <property type="entry name" value="Porin_4"/>
    <property type="match status" value="1"/>
</dbReference>
<protein>
    <submittedName>
        <fullName evidence="13">Outer membrane protein (Porin)</fullName>
    </submittedName>
</protein>
<keyword evidence="3" id="KW-0813">Transport</keyword>
<evidence type="ECO:0000256" key="9">
    <source>
        <dbReference type="ARBA" id="ARBA00023136"/>
    </source>
</evidence>
<evidence type="ECO:0000256" key="4">
    <source>
        <dbReference type="ARBA" id="ARBA00022452"/>
    </source>
</evidence>
<dbReference type="GO" id="GO:0009279">
    <property type="term" value="C:cell outer membrane"/>
    <property type="evidence" value="ECO:0007669"/>
    <property type="project" value="UniProtKB-SubCell"/>
</dbReference>
<dbReference type="InterPro" id="IPR033900">
    <property type="entry name" value="Gram_neg_porin_domain"/>
</dbReference>
<dbReference type="InterPro" id="IPR002299">
    <property type="entry name" value="Porin_Neis"/>
</dbReference>
<keyword evidence="8" id="KW-0626">Porin</keyword>
<dbReference type="GO" id="GO:0015288">
    <property type="term" value="F:porin activity"/>
    <property type="evidence" value="ECO:0007669"/>
    <property type="project" value="UniProtKB-KW"/>
</dbReference>
<dbReference type="InterPro" id="IPR001702">
    <property type="entry name" value="Porin_Gram-ve"/>
</dbReference>
<evidence type="ECO:0000256" key="1">
    <source>
        <dbReference type="ARBA" id="ARBA00004571"/>
    </source>
</evidence>
<keyword evidence="5" id="KW-0812">Transmembrane</keyword>
<keyword evidence="7" id="KW-0406">Ion transport</keyword>
<keyword evidence="14" id="KW-1185">Reference proteome</keyword>
<evidence type="ECO:0000259" key="12">
    <source>
        <dbReference type="Pfam" id="PF13609"/>
    </source>
</evidence>
<keyword evidence="6 11" id="KW-0732">Signal</keyword>
<dbReference type="Gene3D" id="2.40.160.10">
    <property type="entry name" value="Porin"/>
    <property type="match status" value="1"/>
</dbReference>
<evidence type="ECO:0000313" key="14">
    <source>
        <dbReference type="Proteomes" id="UP000183487"/>
    </source>
</evidence>
<evidence type="ECO:0000313" key="13">
    <source>
        <dbReference type="EMBL" id="SDQ45123.1"/>
    </source>
</evidence>
<evidence type="ECO:0000256" key="10">
    <source>
        <dbReference type="ARBA" id="ARBA00023237"/>
    </source>
</evidence>
<comment type="subcellular location">
    <subcellularLocation>
        <location evidence="1">Cell outer membrane</location>
        <topology evidence="1">Multi-pass membrane protein</topology>
    </subcellularLocation>
</comment>
<reference evidence="14" key="1">
    <citation type="submission" date="2016-10" db="EMBL/GenBank/DDBJ databases">
        <authorList>
            <person name="Varghese N."/>
        </authorList>
    </citation>
    <scope>NUCLEOTIDE SEQUENCE [LARGE SCALE GENOMIC DNA]</scope>
    <source>
        <strain evidence="14">GAS106B</strain>
    </source>
</reference>
<evidence type="ECO:0000256" key="5">
    <source>
        <dbReference type="ARBA" id="ARBA00022692"/>
    </source>
</evidence>
<dbReference type="GO" id="GO:0034220">
    <property type="term" value="P:monoatomic ion transmembrane transport"/>
    <property type="evidence" value="ECO:0007669"/>
    <property type="project" value="InterPro"/>
</dbReference>
<sequence length="371" mass="39273">MNRKMKWTHMVGALLCVGVAGTAHAQSSVTLYGLLDTGIDFANNVDGGHLYQMASGVSAGSRWGVRGKEDLGGGLSAIFDLESGFNSTNGSLGSGLAFSRNAYVGLASQTAGTLTLGRQWDPLVDLIEPFSLNDSYGGWYFSHPNDMDNLDNGFAISNAVKYTSPTIGGFTGEALYSFGGQAGQFSNNSAYSAAASYTNGPFSMGAGYLRVNDPEESIQSYQNGTGFTNAVYGDYLANARSQGIFAAGASYSIGKFKVMGNFTNVNFQQGNDGQDVKFQNYEIAGTFQATSQLNLAAGYTYTDGRNHATNQEPKYQQLNLSAEYELSKRTAVYALAALQRASGGAVAQIAGFDPSTTGEQVVGRVGIRHSF</sequence>
<dbReference type="SUPFAM" id="SSF56935">
    <property type="entry name" value="Porins"/>
    <property type="match status" value="1"/>
</dbReference>
<comment type="subunit">
    <text evidence="2">Homotrimer.</text>
</comment>
<dbReference type="Proteomes" id="UP000183487">
    <property type="component" value="Unassembled WGS sequence"/>
</dbReference>
<gene>
    <name evidence="13" type="ORF">SAMN05443245_1424</name>
</gene>
<evidence type="ECO:0000256" key="7">
    <source>
        <dbReference type="ARBA" id="ARBA00023065"/>
    </source>
</evidence>
<keyword evidence="9" id="KW-0472">Membrane</keyword>
<name>A0A1H1AZP5_9BURK</name>
<dbReference type="CDD" id="cd00342">
    <property type="entry name" value="gram_neg_porins"/>
    <property type="match status" value="1"/>
</dbReference>
<dbReference type="EMBL" id="FNKP01000001">
    <property type="protein sequence ID" value="SDQ45123.1"/>
    <property type="molecule type" value="Genomic_DNA"/>
</dbReference>
<dbReference type="AlphaFoldDB" id="A0A1H1AZP5"/>
<feature type="chain" id="PRO_5010281641" evidence="11">
    <location>
        <begin position="26"/>
        <end position="371"/>
    </location>
</feature>
<dbReference type="PRINTS" id="PR00182">
    <property type="entry name" value="ECOLNEIPORIN"/>
</dbReference>
<dbReference type="PANTHER" id="PTHR34501:SF9">
    <property type="entry name" value="MAJOR OUTER MEMBRANE PROTEIN P.IA"/>
    <property type="match status" value="1"/>
</dbReference>
<evidence type="ECO:0000256" key="11">
    <source>
        <dbReference type="SAM" id="SignalP"/>
    </source>
</evidence>
<feature type="signal peptide" evidence="11">
    <location>
        <begin position="1"/>
        <end position="25"/>
    </location>
</feature>
<keyword evidence="4" id="KW-1134">Transmembrane beta strand</keyword>
<proteinExistence type="predicted"/>
<keyword evidence="10" id="KW-0998">Cell outer membrane</keyword>
<dbReference type="PRINTS" id="PR00184">
    <property type="entry name" value="NEISSPPORIN"/>
</dbReference>
<dbReference type="PANTHER" id="PTHR34501">
    <property type="entry name" value="PROTEIN YDDL-RELATED"/>
    <property type="match status" value="1"/>
</dbReference>
<evidence type="ECO:0000256" key="2">
    <source>
        <dbReference type="ARBA" id="ARBA00011233"/>
    </source>
</evidence>
<evidence type="ECO:0000256" key="3">
    <source>
        <dbReference type="ARBA" id="ARBA00022448"/>
    </source>
</evidence>
<evidence type="ECO:0000256" key="8">
    <source>
        <dbReference type="ARBA" id="ARBA00023114"/>
    </source>
</evidence>